<dbReference type="GO" id="GO:0016787">
    <property type="term" value="F:hydrolase activity"/>
    <property type="evidence" value="ECO:0007669"/>
    <property type="project" value="UniProtKB-KW"/>
</dbReference>
<evidence type="ECO:0000313" key="3">
    <source>
        <dbReference type="Proteomes" id="UP001430172"/>
    </source>
</evidence>
<dbReference type="InterPro" id="IPR000073">
    <property type="entry name" value="AB_hydrolase_1"/>
</dbReference>
<dbReference type="Proteomes" id="UP001430172">
    <property type="component" value="Unassembled WGS sequence"/>
</dbReference>
<dbReference type="InterPro" id="IPR050266">
    <property type="entry name" value="AB_hydrolase_sf"/>
</dbReference>
<name>A0ABS2CI75_9MICO</name>
<sequence length="270" mass="28778">MTTTDPTTRDLPLRPDLTLRLTEAGSGPTVLLLHGGGGAPTVAGLAAHLTPTHHVLTPTHPGFEGTSRPDWFDSIDDLALCYTHLLEDLDLRDVTVVGSSVGGWIASEMAVRDGAHRIRALVLLDAVGIEVPGEPVTDFFALDARGVAEHTFSDGDRFLVDPATLSDDERARLAGNLATLRVLAGDPYMHDSRLARRLGRVRVPATLVWGADDGIVSPAYGRAYAEAFAHGELHVVEMAGHLPHVERPDATLPLLDAALAQPDEGRPLGE</sequence>
<dbReference type="Pfam" id="PF12697">
    <property type="entry name" value="Abhydrolase_6"/>
    <property type="match status" value="1"/>
</dbReference>
<dbReference type="InterPro" id="IPR029058">
    <property type="entry name" value="AB_hydrolase_fold"/>
</dbReference>
<dbReference type="EMBL" id="JAFDVD010000001">
    <property type="protein sequence ID" value="MBM6398814.1"/>
    <property type="molecule type" value="Genomic_DNA"/>
</dbReference>
<protein>
    <submittedName>
        <fullName evidence="2">Alpha/beta fold hydrolase</fullName>
    </submittedName>
</protein>
<keyword evidence="2" id="KW-0378">Hydrolase</keyword>
<dbReference type="PANTHER" id="PTHR43798">
    <property type="entry name" value="MONOACYLGLYCEROL LIPASE"/>
    <property type="match status" value="1"/>
</dbReference>
<dbReference type="SUPFAM" id="SSF53474">
    <property type="entry name" value="alpha/beta-Hydrolases"/>
    <property type="match status" value="1"/>
</dbReference>
<accession>A0ABS2CI75</accession>
<dbReference type="PANTHER" id="PTHR43798:SF5">
    <property type="entry name" value="MONOACYLGLYCEROL LIPASE ABHD6"/>
    <property type="match status" value="1"/>
</dbReference>
<reference evidence="2" key="1">
    <citation type="submission" date="2021-02" db="EMBL/GenBank/DDBJ databases">
        <title>Phycicoccus sp. MQZ13P-5T, whole genome shotgun sequence.</title>
        <authorList>
            <person name="Tuo L."/>
        </authorList>
    </citation>
    <scope>NUCLEOTIDE SEQUENCE</scope>
    <source>
        <strain evidence="2">MQZ13P-5</strain>
    </source>
</reference>
<dbReference type="Gene3D" id="3.40.50.1820">
    <property type="entry name" value="alpha/beta hydrolase"/>
    <property type="match status" value="1"/>
</dbReference>
<evidence type="ECO:0000313" key="2">
    <source>
        <dbReference type="EMBL" id="MBM6398814.1"/>
    </source>
</evidence>
<organism evidence="2 3">
    <name type="scientific">Phycicoccus sonneratiae</name>
    <dbReference type="NCBI Taxonomy" id="2807628"/>
    <lineage>
        <taxon>Bacteria</taxon>
        <taxon>Bacillati</taxon>
        <taxon>Actinomycetota</taxon>
        <taxon>Actinomycetes</taxon>
        <taxon>Micrococcales</taxon>
        <taxon>Intrasporangiaceae</taxon>
        <taxon>Phycicoccus</taxon>
    </lineage>
</organism>
<dbReference type="RefSeq" id="WP_204129312.1">
    <property type="nucleotide sequence ID" value="NZ_JAFDVD010000001.1"/>
</dbReference>
<feature type="domain" description="AB hydrolase-1" evidence="1">
    <location>
        <begin position="30"/>
        <end position="251"/>
    </location>
</feature>
<keyword evidence="3" id="KW-1185">Reference proteome</keyword>
<evidence type="ECO:0000259" key="1">
    <source>
        <dbReference type="Pfam" id="PF12697"/>
    </source>
</evidence>
<gene>
    <name evidence="2" type="ORF">JQN70_00260</name>
</gene>
<proteinExistence type="predicted"/>
<comment type="caution">
    <text evidence="2">The sequence shown here is derived from an EMBL/GenBank/DDBJ whole genome shotgun (WGS) entry which is preliminary data.</text>
</comment>